<feature type="compositionally biased region" description="Acidic residues" evidence="1">
    <location>
        <begin position="24"/>
        <end position="43"/>
    </location>
</feature>
<protein>
    <submittedName>
        <fullName evidence="2">Translation initiation factor eIF3 subunit-domain-containing protein</fullName>
    </submittedName>
</protein>
<gene>
    <name evidence="2" type="ORF">BC938DRAFT_484129</name>
</gene>
<evidence type="ECO:0000313" key="2">
    <source>
        <dbReference type="EMBL" id="RUS26770.1"/>
    </source>
</evidence>
<sequence length="177" mass="19523">MADDWENDVPVVPVIVPSKKKWDDEDLDDEVKESWEDSGEEEDTTKKKAPGPIRNKIPREQRVAEREEKKKEAAKLGDAISESDDSDEDPIARKERLRKLELAADIQNAQDLFAGVAVTVNSVILGGKLCLARLAVLNGESIGDFGLHMHIPQCGTPGKIEAQDGGKIEAQDKRGLR</sequence>
<keyword evidence="3" id="KW-1185">Reference proteome</keyword>
<dbReference type="AlphaFoldDB" id="A0A433QAE5"/>
<accession>A0A433QAE5</accession>
<dbReference type="Pfam" id="PF08597">
    <property type="entry name" value="eIF3_subunit"/>
    <property type="match status" value="1"/>
</dbReference>
<dbReference type="Proteomes" id="UP000274822">
    <property type="component" value="Unassembled WGS sequence"/>
</dbReference>
<feature type="compositionally biased region" description="Basic and acidic residues" evidence="1">
    <location>
        <begin position="161"/>
        <end position="177"/>
    </location>
</feature>
<dbReference type="GO" id="GO:0003743">
    <property type="term" value="F:translation initiation factor activity"/>
    <property type="evidence" value="ECO:0007669"/>
    <property type="project" value="UniProtKB-KW"/>
</dbReference>
<feature type="compositionally biased region" description="Basic and acidic residues" evidence="1">
    <location>
        <begin position="57"/>
        <end position="75"/>
    </location>
</feature>
<keyword evidence="2" id="KW-0648">Protein biosynthesis</keyword>
<feature type="region of interest" description="Disordered" evidence="1">
    <location>
        <begin position="156"/>
        <end position="177"/>
    </location>
</feature>
<name>A0A433QAE5_9FUNG</name>
<organism evidence="2 3">
    <name type="scientific">Jimgerdemannia flammicorona</name>
    <dbReference type="NCBI Taxonomy" id="994334"/>
    <lineage>
        <taxon>Eukaryota</taxon>
        <taxon>Fungi</taxon>
        <taxon>Fungi incertae sedis</taxon>
        <taxon>Mucoromycota</taxon>
        <taxon>Mucoromycotina</taxon>
        <taxon>Endogonomycetes</taxon>
        <taxon>Endogonales</taxon>
        <taxon>Endogonaceae</taxon>
        <taxon>Jimgerdemannia</taxon>
    </lineage>
</organism>
<reference evidence="2 3" key="1">
    <citation type="journal article" date="2018" name="New Phytol.">
        <title>Phylogenomics of Endogonaceae and evolution of mycorrhizas within Mucoromycota.</title>
        <authorList>
            <person name="Chang Y."/>
            <person name="Desiro A."/>
            <person name="Na H."/>
            <person name="Sandor L."/>
            <person name="Lipzen A."/>
            <person name="Clum A."/>
            <person name="Barry K."/>
            <person name="Grigoriev I.V."/>
            <person name="Martin F.M."/>
            <person name="Stajich J.E."/>
            <person name="Smith M.E."/>
            <person name="Bonito G."/>
            <person name="Spatafora J.W."/>
        </authorList>
    </citation>
    <scope>NUCLEOTIDE SEQUENCE [LARGE SCALE GENOMIC DNA]</scope>
    <source>
        <strain evidence="2 3">AD002</strain>
    </source>
</reference>
<evidence type="ECO:0000313" key="3">
    <source>
        <dbReference type="Proteomes" id="UP000274822"/>
    </source>
</evidence>
<dbReference type="InterPro" id="IPR013906">
    <property type="entry name" value="eIF3j"/>
</dbReference>
<dbReference type="PANTHER" id="PTHR21681">
    <property type="entry name" value="EUKARYOTIC TRANSLATION INITIATION FACTOR 3 SUBUNIT J"/>
    <property type="match status" value="1"/>
</dbReference>
<proteinExistence type="predicted"/>
<keyword evidence="2" id="KW-0396">Initiation factor</keyword>
<dbReference type="EMBL" id="RBNJ01009695">
    <property type="protein sequence ID" value="RUS26770.1"/>
    <property type="molecule type" value="Genomic_DNA"/>
</dbReference>
<dbReference type="PANTHER" id="PTHR21681:SF0">
    <property type="entry name" value="EUKARYOTIC TRANSLATION INITIATION FACTOR 3 SUBUNIT J"/>
    <property type="match status" value="1"/>
</dbReference>
<evidence type="ECO:0000256" key="1">
    <source>
        <dbReference type="SAM" id="MobiDB-lite"/>
    </source>
</evidence>
<comment type="caution">
    <text evidence="2">The sequence shown here is derived from an EMBL/GenBank/DDBJ whole genome shotgun (WGS) entry which is preliminary data.</text>
</comment>
<dbReference type="GO" id="GO:0005852">
    <property type="term" value="C:eukaryotic translation initiation factor 3 complex"/>
    <property type="evidence" value="ECO:0007669"/>
    <property type="project" value="InterPro"/>
</dbReference>
<feature type="region of interest" description="Disordered" evidence="1">
    <location>
        <begin position="1"/>
        <end position="92"/>
    </location>
</feature>